<dbReference type="PROSITE" id="PS50850">
    <property type="entry name" value="MFS"/>
    <property type="match status" value="1"/>
</dbReference>
<feature type="transmembrane region" description="Helical" evidence="7">
    <location>
        <begin position="102"/>
        <end position="122"/>
    </location>
</feature>
<comment type="subcellular location">
    <subcellularLocation>
        <location evidence="1">Membrane</location>
        <topology evidence="1">Multi-pass membrane protein</topology>
    </subcellularLocation>
</comment>
<dbReference type="PANTHER" id="PTHR23505:SF79">
    <property type="entry name" value="PROTEIN SPINSTER"/>
    <property type="match status" value="1"/>
</dbReference>
<keyword evidence="5 7" id="KW-0472">Membrane</keyword>
<feature type="transmembrane region" description="Helical" evidence="7">
    <location>
        <begin position="350"/>
        <end position="372"/>
    </location>
</feature>
<accession>A0A2S8B936</accession>
<dbReference type="Gene3D" id="1.20.1250.20">
    <property type="entry name" value="MFS general substrate transporter like domains"/>
    <property type="match status" value="1"/>
</dbReference>
<sequence length="453" mass="47663">MAETAEERTLTHATSTDERQGGEGGVANISPSHRRYILMLLLVVSTLNFLDRQIINILVEPIKQDLHLADWQRGMLTGLSFALFYSVLGLPIARLADRSNRPIIIGVSLLAWSGFTALCGIANSFAHLLLARVGVGCGEAGGGPPSHSLIADFTTPQNRASALAYFSLGSPIGTLLGLGLGAVVADAFGWRMAFFIAAAPGIILAVLLMATVKEPRNLRALEGKPKASIKDAWIELKSKRTFWWICFAGAATSVATYGQGAFWSSFFLRVHGDEISTLSPAGTGPLVLVGVSLGLVKGLSGVAGVITGGLITDRLARRDLRSYCSVPAIALLLASPAFVLVMLAPGFVMAAGLLILPVFLSSLIFGPSFAAVQTLVSPGTRATAAAILLFILTLTGLGLGPLFIGICSDIFSASLGSAEGLRWALLLTAPANLIAGLAFWRARRTIVQELELD</sequence>
<keyword evidence="10" id="KW-1185">Reference proteome</keyword>
<evidence type="ECO:0000256" key="7">
    <source>
        <dbReference type="SAM" id="Phobius"/>
    </source>
</evidence>
<proteinExistence type="predicted"/>
<dbReference type="OrthoDB" id="7497327at2"/>
<keyword evidence="3 7" id="KW-0812">Transmembrane</keyword>
<feature type="transmembrane region" description="Helical" evidence="7">
    <location>
        <begin position="190"/>
        <end position="212"/>
    </location>
</feature>
<evidence type="ECO:0000313" key="10">
    <source>
        <dbReference type="Proteomes" id="UP000238954"/>
    </source>
</evidence>
<reference evidence="10" key="1">
    <citation type="submission" date="2017-11" db="EMBL/GenBank/DDBJ databases">
        <title>The complete genome sequence of Sphingopyxis pomeranensis sp. nov. strain WS5A3p.</title>
        <authorList>
            <person name="Kaminski M.A."/>
        </authorList>
    </citation>
    <scope>NUCLEOTIDE SEQUENCE [LARGE SCALE GENOMIC DNA]</scope>
    <source>
        <strain evidence="10">WS5A3p</strain>
    </source>
</reference>
<organism evidence="9 10">
    <name type="scientific">Sphingopyxis lindanitolerans</name>
    <dbReference type="NCBI Taxonomy" id="2054227"/>
    <lineage>
        <taxon>Bacteria</taxon>
        <taxon>Pseudomonadati</taxon>
        <taxon>Pseudomonadota</taxon>
        <taxon>Alphaproteobacteria</taxon>
        <taxon>Sphingomonadales</taxon>
        <taxon>Sphingomonadaceae</taxon>
        <taxon>Sphingopyxis</taxon>
    </lineage>
</organism>
<feature type="transmembrane region" description="Helical" evidence="7">
    <location>
        <begin position="76"/>
        <end position="96"/>
    </location>
</feature>
<keyword evidence="2" id="KW-0813">Transport</keyword>
<dbReference type="Pfam" id="PF07690">
    <property type="entry name" value="MFS_1"/>
    <property type="match status" value="1"/>
</dbReference>
<evidence type="ECO:0000313" key="9">
    <source>
        <dbReference type="EMBL" id="PQM28850.1"/>
    </source>
</evidence>
<evidence type="ECO:0000256" key="4">
    <source>
        <dbReference type="ARBA" id="ARBA00022989"/>
    </source>
</evidence>
<comment type="caution">
    <text evidence="9">The sequence shown here is derived from an EMBL/GenBank/DDBJ whole genome shotgun (WGS) entry which is preliminary data.</text>
</comment>
<dbReference type="GO" id="GO:0022857">
    <property type="term" value="F:transmembrane transporter activity"/>
    <property type="evidence" value="ECO:0007669"/>
    <property type="project" value="InterPro"/>
</dbReference>
<dbReference type="AlphaFoldDB" id="A0A2S8B936"/>
<feature type="compositionally biased region" description="Basic and acidic residues" evidence="6">
    <location>
        <begin position="1"/>
        <end position="21"/>
    </location>
</feature>
<evidence type="ECO:0000259" key="8">
    <source>
        <dbReference type="PROSITE" id="PS50850"/>
    </source>
</evidence>
<dbReference type="SUPFAM" id="SSF103473">
    <property type="entry name" value="MFS general substrate transporter"/>
    <property type="match status" value="1"/>
</dbReference>
<dbReference type="Proteomes" id="UP000238954">
    <property type="component" value="Chromosome"/>
</dbReference>
<evidence type="ECO:0000256" key="5">
    <source>
        <dbReference type="ARBA" id="ARBA00023136"/>
    </source>
</evidence>
<feature type="transmembrane region" description="Helical" evidence="7">
    <location>
        <begin position="286"/>
        <end position="311"/>
    </location>
</feature>
<evidence type="ECO:0000256" key="3">
    <source>
        <dbReference type="ARBA" id="ARBA00022692"/>
    </source>
</evidence>
<dbReference type="CDD" id="cd17328">
    <property type="entry name" value="MFS_spinster_like"/>
    <property type="match status" value="1"/>
</dbReference>
<dbReference type="PANTHER" id="PTHR23505">
    <property type="entry name" value="SPINSTER"/>
    <property type="match status" value="1"/>
</dbReference>
<evidence type="ECO:0000256" key="6">
    <source>
        <dbReference type="SAM" id="MobiDB-lite"/>
    </source>
</evidence>
<feature type="domain" description="Major facilitator superfamily (MFS) profile" evidence="8">
    <location>
        <begin position="37"/>
        <end position="447"/>
    </location>
</feature>
<dbReference type="InterPro" id="IPR036259">
    <property type="entry name" value="MFS_trans_sf"/>
</dbReference>
<protein>
    <submittedName>
        <fullName evidence="9">MFS transporter</fullName>
    </submittedName>
</protein>
<feature type="transmembrane region" description="Helical" evidence="7">
    <location>
        <begin position="384"/>
        <end position="411"/>
    </location>
</feature>
<gene>
    <name evidence="9" type="ORF">CVO77_10560</name>
</gene>
<dbReference type="InterPro" id="IPR020846">
    <property type="entry name" value="MFS_dom"/>
</dbReference>
<dbReference type="InterPro" id="IPR044770">
    <property type="entry name" value="MFS_spinster-like"/>
</dbReference>
<dbReference type="GO" id="GO:0016020">
    <property type="term" value="C:membrane"/>
    <property type="evidence" value="ECO:0007669"/>
    <property type="project" value="UniProtKB-SubCell"/>
</dbReference>
<feature type="transmembrane region" description="Helical" evidence="7">
    <location>
        <begin position="163"/>
        <end position="184"/>
    </location>
</feature>
<dbReference type="EMBL" id="PHFW01000002">
    <property type="protein sequence ID" value="PQM28850.1"/>
    <property type="molecule type" value="Genomic_DNA"/>
</dbReference>
<evidence type="ECO:0000256" key="1">
    <source>
        <dbReference type="ARBA" id="ARBA00004141"/>
    </source>
</evidence>
<feature type="transmembrane region" description="Helical" evidence="7">
    <location>
        <begin position="242"/>
        <end position="266"/>
    </location>
</feature>
<feature type="transmembrane region" description="Helical" evidence="7">
    <location>
        <begin position="423"/>
        <end position="440"/>
    </location>
</feature>
<evidence type="ECO:0000256" key="2">
    <source>
        <dbReference type="ARBA" id="ARBA00022448"/>
    </source>
</evidence>
<dbReference type="RefSeq" id="WP_105999016.1">
    <property type="nucleotide sequence ID" value="NZ_CM009578.1"/>
</dbReference>
<feature type="region of interest" description="Disordered" evidence="6">
    <location>
        <begin position="1"/>
        <end position="27"/>
    </location>
</feature>
<dbReference type="InterPro" id="IPR011701">
    <property type="entry name" value="MFS"/>
</dbReference>
<feature type="transmembrane region" description="Helical" evidence="7">
    <location>
        <begin position="323"/>
        <end position="344"/>
    </location>
</feature>
<name>A0A2S8B936_9SPHN</name>
<keyword evidence="4 7" id="KW-1133">Transmembrane helix</keyword>